<gene>
    <name evidence="1" type="ORF">SAMN05444169_8258</name>
</gene>
<organism evidence="1 2">
    <name type="scientific">Bradyrhizobium erythrophlei</name>
    <dbReference type="NCBI Taxonomy" id="1437360"/>
    <lineage>
        <taxon>Bacteria</taxon>
        <taxon>Pseudomonadati</taxon>
        <taxon>Pseudomonadota</taxon>
        <taxon>Alphaproteobacteria</taxon>
        <taxon>Hyphomicrobiales</taxon>
        <taxon>Nitrobacteraceae</taxon>
        <taxon>Bradyrhizobium</taxon>
    </lineage>
</organism>
<name>A0A1M5U965_9BRAD</name>
<dbReference type="AlphaFoldDB" id="A0A1M5U965"/>
<accession>A0A1M5U965</accession>
<sequence length="82" mass="8811">MLTLSALLLENGLPNLPVLLIEPHRNPGGVWRIKFSYETGEPLSMSADQASTMASNLHEIGEAELADEVDGAIKSAARYASM</sequence>
<dbReference type="OrthoDB" id="8240293at2"/>
<dbReference type="EMBL" id="LT670818">
    <property type="protein sequence ID" value="SHH59595.1"/>
    <property type="molecule type" value="Genomic_DNA"/>
</dbReference>
<evidence type="ECO:0000313" key="1">
    <source>
        <dbReference type="EMBL" id="SHH59595.1"/>
    </source>
</evidence>
<proteinExistence type="predicted"/>
<evidence type="ECO:0000313" key="2">
    <source>
        <dbReference type="Proteomes" id="UP000190675"/>
    </source>
</evidence>
<reference evidence="1 2" key="1">
    <citation type="submission" date="2016-11" db="EMBL/GenBank/DDBJ databases">
        <authorList>
            <person name="Jaros S."/>
            <person name="Januszkiewicz K."/>
            <person name="Wedrychowicz H."/>
        </authorList>
    </citation>
    <scope>NUCLEOTIDE SEQUENCE [LARGE SCALE GENOMIC DNA]</scope>
    <source>
        <strain evidence="1 2">GAS242</strain>
    </source>
</reference>
<protein>
    <submittedName>
        <fullName evidence="1">Uncharacterized protein</fullName>
    </submittedName>
</protein>
<dbReference type="RefSeq" id="WP_079571593.1">
    <property type="nucleotide sequence ID" value="NZ_LT670818.1"/>
</dbReference>
<dbReference type="Proteomes" id="UP000190675">
    <property type="component" value="Chromosome I"/>
</dbReference>